<evidence type="ECO:0000256" key="2">
    <source>
        <dbReference type="ARBA" id="ARBA00022598"/>
    </source>
</evidence>
<evidence type="ECO:0000256" key="5">
    <source>
        <dbReference type="ARBA" id="ARBA00022763"/>
    </source>
</evidence>
<feature type="non-terminal residue" evidence="12">
    <location>
        <position position="480"/>
    </location>
</feature>
<comment type="caution">
    <text evidence="12">The sequence shown here is derived from an EMBL/GenBank/DDBJ whole genome shotgun (WGS) entry which is preliminary data.</text>
</comment>
<keyword evidence="2 12" id="KW-0436">Ligase</keyword>
<dbReference type="GO" id="GO:0006281">
    <property type="term" value="P:DNA repair"/>
    <property type="evidence" value="ECO:0007669"/>
    <property type="project" value="UniProtKB-KW"/>
</dbReference>
<dbReference type="PANTHER" id="PTHR23389:SF9">
    <property type="entry name" value="DNA LIGASE"/>
    <property type="match status" value="1"/>
</dbReference>
<keyword evidence="4" id="KW-0479">Metal-binding</keyword>
<dbReference type="SMART" id="SM00532">
    <property type="entry name" value="LIGANc"/>
    <property type="match status" value="1"/>
</dbReference>
<gene>
    <name evidence="12" type="ORF">A3H02_01790</name>
</gene>
<keyword evidence="10" id="KW-0175">Coiled coil</keyword>
<reference evidence="12 13" key="1">
    <citation type="journal article" date="2016" name="Nat. Commun.">
        <title>Thousands of microbial genomes shed light on interconnected biogeochemical processes in an aquifer system.</title>
        <authorList>
            <person name="Anantharaman K."/>
            <person name="Brown C.T."/>
            <person name="Hug L.A."/>
            <person name="Sharon I."/>
            <person name="Castelle C.J."/>
            <person name="Probst A.J."/>
            <person name="Thomas B.C."/>
            <person name="Singh A."/>
            <person name="Wilkins M.J."/>
            <person name="Karaoz U."/>
            <person name="Brodie E.L."/>
            <person name="Williams K.H."/>
            <person name="Hubbard S.S."/>
            <person name="Banfield J.F."/>
        </authorList>
    </citation>
    <scope>NUCLEOTIDE SEQUENCE [LARGE SCALE GENOMIC DNA]</scope>
</reference>
<dbReference type="CDD" id="cd00114">
    <property type="entry name" value="LIGANc"/>
    <property type="match status" value="1"/>
</dbReference>
<dbReference type="InterPro" id="IPR001679">
    <property type="entry name" value="DNA_ligase"/>
</dbReference>
<dbReference type="STRING" id="1801726.A3H02_01790"/>
<dbReference type="GO" id="GO:0006260">
    <property type="term" value="P:DNA replication"/>
    <property type="evidence" value="ECO:0007669"/>
    <property type="project" value="UniProtKB-KW"/>
</dbReference>
<dbReference type="InterPro" id="IPR004150">
    <property type="entry name" value="NAD_DNA_ligase_OB"/>
</dbReference>
<evidence type="ECO:0000256" key="3">
    <source>
        <dbReference type="ARBA" id="ARBA00022705"/>
    </source>
</evidence>
<dbReference type="Gene3D" id="3.30.470.30">
    <property type="entry name" value="DNA ligase/mRNA capping enzyme"/>
    <property type="match status" value="1"/>
</dbReference>
<dbReference type="PANTHER" id="PTHR23389">
    <property type="entry name" value="CHROMOSOME TRANSMISSION FIDELITY FACTOR 18"/>
    <property type="match status" value="1"/>
</dbReference>
<proteinExistence type="inferred from homology"/>
<evidence type="ECO:0000313" key="12">
    <source>
        <dbReference type="EMBL" id="OGZ32607.1"/>
    </source>
</evidence>
<evidence type="ECO:0000256" key="10">
    <source>
        <dbReference type="SAM" id="Coils"/>
    </source>
</evidence>
<name>A0A1G2F3U3_9BACT</name>
<evidence type="ECO:0000256" key="1">
    <source>
        <dbReference type="ARBA" id="ARBA00012722"/>
    </source>
</evidence>
<dbReference type="AlphaFoldDB" id="A0A1G2F3U3"/>
<dbReference type="Pfam" id="PF03120">
    <property type="entry name" value="OB_DNA_ligase"/>
    <property type="match status" value="1"/>
</dbReference>
<dbReference type="Gene3D" id="2.40.50.140">
    <property type="entry name" value="Nucleic acid-binding proteins"/>
    <property type="match status" value="1"/>
</dbReference>
<dbReference type="GO" id="GO:0046872">
    <property type="term" value="F:metal ion binding"/>
    <property type="evidence" value="ECO:0007669"/>
    <property type="project" value="UniProtKB-KW"/>
</dbReference>
<evidence type="ECO:0000256" key="4">
    <source>
        <dbReference type="ARBA" id="ARBA00022723"/>
    </source>
</evidence>
<comment type="catalytic activity">
    <reaction evidence="9">
        <text>NAD(+) + (deoxyribonucleotide)n-3'-hydroxyl + 5'-phospho-(deoxyribonucleotide)m = (deoxyribonucleotide)n+m + AMP + beta-nicotinamide D-nucleotide.</text>
        <dbReference type="EC" id="6.5.1.2"/>
    </reaction>
</comment>
<evidence type="ECO:0000259" key="11">
    <source>
        <dbReference type="SMART" id="SM00532"/>
    </source>
</evidence>
<dbReference type="Pfam" id="PF01653">
    <property type="entry name" value="DNA_ligase_aden"/>
    <property type="match status" value="1"/>
</dbReference>
<dbReference type="SUPFAM" id="SSF47781">
    <property type="entry name" value="RuvA domain 2-like"/>
    <property type="match status" value="1"/>
</dbReference>
<dbReference type="HAMAP" id="MF_01588">
    <property type="entry name" value="DNA_ligase_A"/>
    <property type="match status" value="1"/>
</dbReference>
<keyword evidence="8" id="KW-0234">DNA repair</keyword>
<dbReference type="PROSITE" id="PS01055">
    <property type="entry name" value="DNA_LIGASE_N1"/>
    <property type="match status" value="1"/>
</dbReference>
<dbReference type="SUPFAM" id="SSF50249">
    <property type="entry name" value="Nucleic acid-binding proteins"/>
    <property type="match status" value="1"/>
</dbReference>
<dbReference type="InterPro" id="IPR018239">
    <property type="entry name" value="DNA_ligase_AS"/>
</dbReference>
<organism evidence="12 13">
    <name type="scientific">Candidatus Niyogibacteria bacterium RIFCSPLOWO2_12_FULL_41_13</name>
    <dbReference type="NCBI Taxonomy" id="1801726"/>
    <lineage>
        <taxon>Bacteria</taxon>
        <taxon>Candidatus Niyogiibacteriota</taxon>
    </lineage>
</organism>
<dbReference type="EMBL" id="MHMS01000005">
    <property type="protein sequence ID" value="OGZ32607.1"/>
    <property type="molecule type" value="Genomic_DNA"/>
</dbReference>
<sequence>MIFKKNYFKASNGVTKEEARERIEKLKKAVNHHRYLYHVLDRQEISDSALDSLKRELKKLEDEFPEFIAPDSPTQRVGGKPLDKFKKVSRAVPMLSLEDVFSEEEFLKWQERLKKVLGRASPLRLFAELKFDGLALSLVYKNGLLIEASTRGDGFIGEDVTQNIKTIEAIPLKLEIHNKSDLFSLEAKLPSRVEIRGEVIIAKKEFEKINKEQEKAGEPKFANPRNLAAGSVRQLDPKITALRRLDFYAYGLIADFGQKFHSEEHIILNSLGFKSDKFSRIFGKSEEILGFWKRIEKEREKLPFQIDGLVTAIDDNDLFKKAGVVGKAPRGAIAFKFTPEEATTIVKDVILQIGRTGVITPIAILNPIKIGGVVVSRATLHNFDEIQRLGIKAGDTAVVGRAGDVIPEVRKVLKELRTGKEKSIKIPVHCPVCKTKIVKEPGETAYRCPNRNCLAIKKEKIYHFVGRAVFDIDGLGPKII</sequence>
<dbReference type="SUPFAM" id="SSF56091">
    <property type="entry name" value="DNA ligase/mRNA capping enzyme, catalytic domain"/>
    <property type="match status" value="1"/>
</dbReference>
<evidence type="ECO:0000256" key="8">
    <source>
        <dbReference type="ARBA" id="ARBA00023204"/>
    </source>
</evidence>
<evidence type="ECO:0000313" key="13">
    <source>
        <dbReference type="Proteomes" id="UP000176787"/>
    </source>
</evidence>
<evidence type="ECO:0000256" key="7">
    <source>
        <dbReference type="ARBA" id="ARBA00023027"/>
    </source>
</evidence>
<dbReference type="InterPro" id="IPR010994">
    <property type="entry name" value="RuvA_2-like"/>
</dbReference>
<dbReference type="InterPro" id="IPR004149">
    <property type="entry name" value="Znf_DNAligase_C4"/>
</dbReference>
<dbReference type="Pfam" id="PF03119">
    <property type="entry name" value="DNA_ligase_ZBD"/>
    <property type="match status" value="1"/>
</dbReference>
<dbReference type="Gene3D" id="1.10.287.610">
    <property type="entry name" value="Helix hairpin bin"/>
    <property type="match status" value="1"/>
</dbReference>
<dbReference type="GO" id="GO:0003911">
    <property type="term" value="F:DNA ligase (NAD+) activity"/>
    <property type="evidence" value="ECO:0007669"/>
    <property type="project" value="UniProtKB-EC"/>
</dbReference>
<feature type="coiled-coil region" evidence="10">
    <location>
        <begin position="16"/>
        <end position="63"/>
    </location>
</feature>
<feature type="domain" description="NAD-dependent DNA ligase N-terminal" evidence="11">
    <location>
        <begin position="18"/>
        <end position="469"/>
    </location>
</feature>
<keyword evidence="7" id="KW-0520">NAD</keyword>
<dbReference type="GO" id="GO:0005829">
    <property type="term" value="C:cytosol"/>
    <property type="evidence" value="ECO:0007669"/>
    <property type="project" value="TreeGrafter"/>
</dbReference>
<dbReference type="Gene3D" id="6.20.10.30">
    <property type="match status" value="1"/>
</dbReference>
<evidence type="ECO:0000256" key="9">
    <source>
        <dbReference type="ARBA" id="ARBA00034005"/>
    </source>
</evidence>
<dbReference type="InterPro" id="IPR012340">
    <property type="entry name" value="NA-bd_OB-fold"/>
</dbReference>
<dbReference type="InterPro" id="IPR013840">
    <property type="entry name" value="DNAligase_N"/>
</dbReference>
<protein>
    <recommendedName>
        <fullName evidence="1">DNA ligase (NAD(+))</fullName>
        <ecNumber evidence="1">6.5.1.2</ecNumber>
    </recommendedName>
</protein>
<dbReference type="NCBIfam" id="TIGR00575">
    <property type="entry name" value="dnlj"/>
    <property type="match status" value="1"/>
</dbReference>
<accession>A0A1G2F3U3</accession>
<keyword evidence="6" id="KW-0862">Zinc</keyword>
<dbReference type="EC" id="6.5.1.2" evidence="1"/>
<keyword evidence="5" id="KW-0227">DNA damage</keyword>
<keyword evidence="3" id="KW-0235">DNA replication</keyword>
<dbReference type="Proteomes" id="UP000176787">
    <property type="component" value="Unassembled WGS sequence"/>
</dbReference>
<evidence type="ECO:0000256" key="6">
    <source>
        <dbReference type="ARBA" id="ARBA00022833"/>
    </source>
</evidence>
<dbReference type="NCBIfam" id="NF005932">
    <property type="entry name" value="PRK07956.1"/>
    <property type="match status" value="1"/>
</dbReference>
<dbReference type="InterPro" id="IPR013839">
    <property type="entry name" value="DNAligase_adenylation"/>
</dbReference>